<gene>
    <name evidence="1" type="ORF">Salmuc_01644</name>
</gene>
<evidence type="ECO:0000313" key="2">
    <source>
        <dbReference type="Proteomes" id="UP000015347"/>
    </source>
</evidence>
<keyword evidence="2" id="KW-1185">Reference proteome</keyword>
<dbReference type="EMBL" id="APVH01000013">
    <property type="protein sequence ID" value="EPX83869.1"/>
    <property type="molecule type" value="Genomic_DNA"/>
</dbReference>
<dbReference type="Proteomes" id="UP000015347">
    <property type="component" value="Unassembled WGS sequence"/>
</dbReference>
<dbReference type="AlphaFoldDB" id="S9SCA1"/>
<protein>
    <submittedName>
        <fullName evidence="1">Uncharacterized protein</fullName>
    </submittedName>
</protein>
<proteinExistence type="predicted"/>
<name>S9SCA1_9RHOB</name>
<organism evidence="1 2">
    <name type="scientific">Salipiger mucosus DSM 16094</name>
    <dbReference type="NCBI Taxonomy" id="1123237"/>
    <lineage>
        <taxon>Bacteria</taxon>
        <taxon>Pseudomonadati</taxon>
        <taxon>Pseudomonadota</taxon>
        <taxon>Alphaproteobacteria</taxon>
        <taxon>Rhodobacterales</taxon>
        <taxon>Roseobacteraceae</taxon>
        <taxon>Salipiger</taxon>
    </lineage>
</organism>
<comment type="caution">
    <text evidence="1">The sequence shown here is derived from an EMBL/GenBank/DDBJ whole genome shotgun (WGS) entry which is preliminary data.</text>
</comment>
<evidence type="ECO:0000313" key="1">
    <source>
        <dbReference type="EMBL" id="EPX83869.1"/>
    </source>
</evidence>
<reference evidence="2" key="1">
    <citation type="journal article" date="2014" name="Stand. Genomic Sci.">
        <title>Genome sequence of the exopolysaccharide-producing Salipiger mucosus type strain (DSM 16094(T)), a moderately halophilic member of the Roseobacter clade.</title>
        <authorList>
            <person name="Riedel T."/>
            <person name="Spring S."/>
            <person name="Fiebig A."/>
            <person name="Petersen J."/>
            <person name="Kyrpides N.C."/>
            <person name="Goker M."/>
            <person name="Klenk H.P."/>
        </authorList>
    </citation>
    <scope>NUCLEOTIDE SEQUENCE [LARGE SCALE GENOMIC DNA]</scope>
    <source>
        <strain evidence="2">DSM 16094</strain>
    </source>
</reference>
<dbReference type="HOGENOM" id="CLU_1634197_0_0_5"/>
<sequence length="162" mass="18153">MPEPSLSGIEHSWIDGILKSGDAEFRNGELRCKSCDGDCRRCGLSRALGTSQQAFLAGPMPKPPYQFRDLYFALHENEMDFVAETCLGEFMIMPYLNHTLRLVTKDRGLVRFCRGQGEGSFEAAVVRAQQHLEQTMSSDLVSVDRLACARSTDTESREKRNG</sequence>
<accession>S9SCA1</accession>